<dbReference type="Proteomes" id="UP000887222">
    <property type="component" value="Unassembled WGS sequence"/>
</dbReference>
<dbReference type="InterPro" id="IPR007159">
    <property type="entry name" value="SpoVT-AbrB_dom"/>
</dbReference>
<evidence type="ECO:0000256" key="1">
    <source>
        <dbReference type="PROSITE-ProRule" id="PRU01076"/>
    </source>
</evidence>
<evidence type="ECO:0000259" key="2">
    <source>
        <dbReference type="PROSITE" id="PS51740"/>
    </source>
</evidence>
<dbReference type="PROSITE" id="PS51740">
    <property type="entry name" value="SPOVT_ABRB"/>
    <property type="match status" value="1"/>
</dbReference>
<dbReference type="SUPFAM" id="SSF89447">
    <property type="entry name" value="AbrB/MazE/MraZ-like"/>
    <property type="match status" value="1"/>
</dbReference>
<dbReference type="RefSeq" id="WP_220810267.1">
    <property type="nucleotide sequence ID" value="NZ_BPMK01000021.1"/>
</dbReference>
<dbReference type="InterPro" id="IPR037914">
    <property type="entry name" value="SpoVT-AbrB_sf"/>
</dbReference>
<comment type="caution">
    <text evidence="3">The sequence shown here is derived from an EMBL/GenBank/DDBJ whole genome shotgun (WGS) entry which is preliminary data.</text>
</comment>
<protein>
    <recommendedName>
        <fullName evidence="2">SpoVT-AbrB domain-containing protein</fullName>
    </recommendedName>
</protein>
<keyword evidence="4" id="KW-1185">Reference proteome</keyword>
<accession>A0ABQ4Q9G0</accession>
<name>A0ABQ4Q9G0_9BURK</name>
<proteinExistence type="predicted"/>
<dbReference type="EMBL" id="BPMK01000021">
    <property type="protein sequence ID" value="GIZ53853.1"/>
    <property type="molecule type" value="Genomic_DNA"/>
</dbReference>
<dbReference type="SMART" id="SM00966">
    <property type="entry name" value="SpoVT_AbrB"/>
    <property type="match status" value="1"/>
</dbReference>
<feature type="domain" description="SpoVT-AbrB" evidence="2">
    <location>
        <begin position="3"/>
        <end position="47"/>
    </location>
</feature>
<organism evidence="3 4">
    <name type="scientific">Noviherbaspirillum aridicola</name>
    <dbReference type="NCBI Taxonomy" id="2849687"/>
    <lineage>
        <taxon>Bacteria</taxon>
        <taxon>Pseudomonadati</taxon>
        <taxon>Pseudomonadota</taxon>
        <taxon>Betaproteobacteria</taxon>
        <taxon>Burkholderiales</taxon>
        <taxon>Oxalobacteraceae</taxon>
        <taxon>Noviherbaspirillum</taxon>
    </lineage>
</organism>
<keyword evidence="1" id="KW-0238">DNA-binding</keyword>
<dbReference type="Pfam" id="PF04014">
    <property type="entry name" value="MazE_antitoxin"/>
    <property type="match status" value="1"/>
</dbReference>
<dbReference type="Gene3D" id="2.10.260.10">
    <property type="match status" value="1"/>
</dbReference>
<gene>
    <name evidence="3" type="ORF">NCCP691_38670</name>
</gene>
<evidence type="ECO:0000313" key="3">
    <source>
        <dbReference type="EMBL" id="GIZ53853.1"/>
    </source>
</evidence>
<evidence type="ECO:0000313" key="4">
    <source>
        <dbReference type="Proteomes" id="UP000887222"/>
    </source>
</evidence>
<reference evidence="3 4" key="1">
    <citation type="journal article" date="2022" name="Int. J. Syst. Evol. Microbiol.">
        <title>Noviherbaspirillum aridicola sp. nov., isolated from an arid soil in Pakistan.</title>
        <authorList>
            <person name="Khan I.U."/>
            <person name="Saqib M."/>
            <person name="Amin A."/>
            <person name="Hussain F."/>
            <person name="Li L."/>
            <person name="Liu Y.H."/>
            <person name="Fang B.Z."/>
            <person name="Ahmed I."/>
            <person name="Li W.J."/>
        </authorList>
    </citation>
    <scope>NUCLEOTIDE SEQUENCE [LARGE SCALE GENOMIC DNA]</scope>
    <source>
        <strain evidence="3 4">NCCP-691</strain>
    </source>
</reference>
<sequence length="86" mass="9449">MKTAIRKMGNSQGVLIPKPFLLQTGLDIGEVEIQVENDAIVIRKPKKKCREGWAEACQQIASATAEAEQVVAWPLVPADKEAGFTW</sequence>